<reference evidence="6 7" key="1">
    <citation type="submission" date="2024-07" db="EMBL/GenBank/DDBJ databases">
        <title>Draft Genome Sequence of Ferrimicrobium acidiphilum Strain YE2023, Isolated from a Pulp of Bioleach Reactor.</title>
        <authorList>
            <person name="Elkina Y.A."/>
            <person name="Bulaeva A.G."/>
            <person name="Beletsky A.V."/>
            <person name="Mardanov A.V."/>
        </authorList>
    </citation>
    <scope>NUCLEOTIDE SEQUENCE [LARGE SCALE GENOMIC DNA]</scope>
    <source>
        <strain evidence="6 7">YE2023</strain>
    </source>
</reference>
<dbReference type="Gene3D" id="3.30.420.40">
    <property type="match status" value="2"/>
</dbReference>
<dbReference type="Pfam" id="PF00370">
    <property type="entry name" value="FGGY_N"/>
    <property type="match status" value="1"/>
</dbReference>
<protein>
    <submittedName>
        <fullName evidence="6">FGGY-family carbohydrate kinase</fullName>
    </submittedName>
</protein>
<dbReference type="PANTHER" id="PTHR10196">
    <property type="entry name" value="SUGAR KINASE"/>
    <property type="match status" value="1"/>
</dbReference>
<dbReference type="Proteomes" id="UP001560267">
    <property type="component" value="Unassembled WGS sequence"/>
</dbReference>
<proteinExistence type="inferred from homology"/>
<gene>
    <name evidence="6" type="ORF">AB6A68_03045</name>
</gene>
<organism evidence="6 7">
    <name type="scientific">Ferrimicrobium acidiphilum</name>
    <dbReference type="NCBI Taxonomy" id="121039"/>
    <lineage>
        <taxon>Bacteria</taxon>
        <taxon>Bacillati</taxon>
        <taxon>Actinomycetota</taxon>
        <taxon>Acidimicrobiia</taxon>
        <taxon>Acidimicrobiales</taxon>
        <taxon>Acidimicrobiaceae</taxon>
        <taxon>Ferrimicrobium</taxon>
    </lineage>
</organism>
<dbReference type="InterPro" id="IPR000577">
    <property type="entry name" value="Carb_kinase_FGGY"/>
</dbReference>
<dbReference type="InterPro" id="IPR018485">
    <property type="entry name" value="FGGY_C"/>
</dbReference>
<keyword evidence="7" id="KW-1185">Reference proteome</keyword>
<dbReference type="InterPro" id="IPR043129">
    <property type="entry name" value="ATPase_NBD"/>
</dbReference>
<keyword evidence="3 6" id="KW-0418">Kinase</keyword>
<evidence type="ECO:0000313" key="7">
    <source>
        <dbReference type="Proteomes" id="UP001560267"/>
    </source>
</evidence>
<feature type="domain" description="Carbohydrate kinase FGGY C-terminal" evidence="5">
    <location>
        <begin position="233"/>
        <end position="421"/>
    </location>
</feature>
<dbReference type="Pfam" id="PF02782">
    <property type="entry name" value="FGGY_C"/>
    <property type="match status" value="1"/>
</dbReference>
<evidence type="ECO:0000256" key="2">
    <source>
        <dbReference type="ARBA" id="ARBA00022679"/>
    </source>
</evidence>
<dbReference type="InterPro" id="IPR018484">
    <property type="entry name" value="FGGY_N"/>
</dbReference>
<dbReference type="SUPFAM" id="SSF53067">
    <property type="entry name" value="Actin-like ATPase domain"/>
    <property type="match status" value="2"/>
</dbReference>
<evidence type="ECO:0000259" key="5">
    <source>
        <dbReference type="Pfam" id="PF02782"/>
    </source>
</evidence>
<keyword evidence="2" id="KW-0808">Transferase</keyword>
<evidence type="ECO:0000259" key="4">
    <source>
        <dbReference type="Pfam" id="PF00370"/>
    </source>
</evidence>
<evidence type="ECO:0000256" key="3">
    <source>
        <dbReference type="ARBA" id="ARBA00022777"/>
    </source>
</evidence>
<comment type="similarity">
    <text evidence="1">Belongs to the FGGY kinase family.</text>
</comment>
<evidence type="ECO:0000256" key="1">
    <source>
        <dbReference type="ARBA" id="ARBA00009156"/>
    </source>
</evidence>
<sequence>MERVAVLDVGSSSLRASLVGDDLAILASLSAKLNLERQGATLVTFDPMHMLETAKELLDQLSAVRSYHRLAITNQRASAVAFRRSRPIAIGPGISWEDLRTASQCLGLARAGAALAPNQSATKFAWLINEYGHQHPDLVVGTIDTWLTFGLSAGAVFSTDATNAAMTGLVDTTGMRWSATDLELVGLNPDVLAPIVEVVHERGEYLAPHGRVPITTTIADQQASLAGQRSEAKLTLGTSAVADIDLAEPAPRFSRRGPSGTFPIVTGTTMGRATFGIEAFWMNAGSAIAWLEHQGLLRGAWEAEPVARAAIASAIPTVVPAHSGIGAPVWDFGGRCAITDLRGTTGRAEIVHGLLLGIACAAADLVEAIAHDSGVTIASIGLDGKVASNRIVARALAALTTMPVIASPTPEATTLGAARLTLALPKEALPAGTLVEPGDVTFMSEYHQRYRRALELAKEALPALSRVSF</sequence>
<evidence type="ECO:0000313" key="6">
    <source>
        <dbReference type="EMBL" id="MEX6428816.1"/>
    </source>
</evidence>
<accession>A0ABV3Y1J0</accession>
<dbReference type="GO" id="GO:0016301">
    <property type="term" value="F:kinase activity"/>
    <property type="evidence" value="ECO:0007669"/>
    <property type="project" value="UniProtKB-KW"/>
</dbReference>
<dbReference type="PIRSF" id="PIRSF000538">
    <property type="entry name" value="GlpK"/>
    <property type="match status" value="1"/>
</dbReference>
<dbReference type="RefSeq" id="WP_369084222.1">
    <property type="nucleotide sequence ID" value="NZ_JBFSHR010000006.1"/>
</dbReference>
<feature type="domain" description="Carbohydrate kinase FGGY N-terminal" evidence="4">
    <location>
        <begin position="6"/>
        <end position="227"/>
    </location>
</feature>
<name>A0ABV3Y1J0_9ACTN</name>
<dbReference type="PANTHER" id="PTHR10196:SF68">
    <property type="entry name" value="GLYCEROL KINASE 5-RELATED"/>
    <property type="match status" value="1"/>
</dbReference>
<dbReference type="EMBL" id="JBFSHR010000006">
    <property type="protein sequence ID" value="MEX6428816.1"/>
    <property type="molecule type" value="Genomic_DNA"/>
</dbReference>
<comment type="caution">
    <text evidence="6">The sequence shown here is derived from an EMBL/GenBank/DDBJ whole genome shotgun (WGS) entry which is preliminary data.</text>
</comment>